<dbReference type="RefSeq" id="WP_243318397.1">
    <property type="nucleotide sequence ID" value="NZ_JALGCL010000001.1"/>
</dbReference>
<accession>A0ABT0A0Q8</accession>
<protein>
    <recommendedName>
        <fullName evidence="3">Lipoprotein</fullName>
    </recommendedName>
</protein>
<proteinExistence type="predicted"/>
<dbReference type="EMBL" id="JALGCL010000001">
    <property type="protein sequence ID" value="MCJ0824552.1"/>
    <property type="molecule type" value="Genomic_DNA"/>
</dbReference>
<reference evidence="1 2" key="1">
    <citation type="submission" date="2022-03" db="EMBL/GenBank/DDBJ databases">
        <title>Luteimonas soily sp. nov., a novel bacterium isolated from the soil.</title>
        <authorList>
            <person name="Zhang X."/>
        </authorList>
    </citation>
    <scope>NUCLEOTIDE SEQUENCE [LARGE SCALE GENOMIC DNA]</scope>
    <source>
        <strain evidence="1 2">50</strain>
    </source>
</reference>
<keyword evidence="2" id="KW-1185">Reference proteome</keyword>
<dbReference type="Proteomes" id="UP001165423">
    <property type="component" value="Unassembled WGS sequence"/>
</dbReference>
<name>A0ABT0A0Q8_9GAMM</name>
<gene>
    <name evidence="1" type="ORF">MQC88_01020</name>
</gene>
<evidence type="ECO:0000313" key="2">
    <source>
        <dbReference type="Proteomes" id="UP001165423"/>
    </source>
</evidence>
<evidence type="ECO:0000313" key="1">
    <source>
        <dbReference type="EMBL" id="MCJ0824552.1"/>
    </source>
</evidence>
<sequence length="72" mass="7500">MHKATILVLAVGLGGCASMSDAGWQGRDAEPFDAAKAQCDDQAAAQATDGDARTAAFEACMQAKGWTRPTER</sequence>
<comment type="caution">
    <text evidence="1">The sequence shown here is derived from an EMBL/GenBank/DDBJ whole genome shotgun (WGS) entry which is preliminary data.</text>
</comment>
<dbReference type="PROSITE" id="PS51257">
    <property type="entry name" value="PROKAR_LIPOPROTEIN"/>
    <property type="match status" value="1"/>
</dbReference>
<organism evidence="1 2">
    <name type="scientific">Cognatiluteimonas sedimenti</name>
    <dbReference type="NCBI Taxonomy" id="2927791"/>
    <lineage>
        <taxon>Bacteria</taxon>
        <taxon>Pseudomonadati</taxon>
        <taxon>Pseudomonadota</taxon>
        <taxon>Gammaproteobacteria</taxon>
        <taxon>Lysobacterales</taxon>
        <taxon>Lysobacteraceae</taxon>
        <taxon>Cognatiluteimonas</taxon>
    </lineage>
</organism>
<evidence type="ECO:0008006" key="3">
    <source>
        <dbReference type="Google" id="ProtNLM"/>
    </source>
</evidence>